<dbReference type="RefSeq" id="WP_119987113.1">
    <property type="nucleotide sequence ID" value="NZ_CP032489.1"/>
</dbReference>
<dbReference type="Proteomes" id="UP000266118">
    <property type="component" value="Chromosome"/>
</dbReference>
<protein>
    <submittedName>
        <fullName evidence="1">MoaD/ThiS family protein</fullName>
    </submittedName>
</protein>
<keyword evidence="2" id="KW-1185">Reference proteome</keyword>
<dbReference type="Pfam" id="PF02597">
    <property type="entry name" value="ThiS"/>
    <property type="match status" value="1"/>
</dbReference>
<organism evidence="1 2">
    <name type="scientific">Arachidicoccus soli</name>
    <dbReference type="NCBI Taxonomy" id="2341117"/>
    <lineage>
        <taxon>Bacteria</taxon>
        <taxon>Pseudomonadati</taxon>
        <taxon>Bacteroidota</taxon>
        <taxon>Chitinophagia</taxon>
        <taxon>Chitinophagales</taxon>
        <taxon>Chitinophagaceae</taxon>
        <taxon>Arachidicoccus</taxon>
    </lineage>
</organism>
<evidence type="ECO:0000313" key="2">
    <source>
        <dbReference type="Proteomes" id="UP000266118"/>
    </source>
</evidence>
<proteinExistence type="predicted"/>
<dbReference type="OrthoDB" id="1191081at2"/>
<dbReference type="SUPFAM" id="SSF54285">
    <property type="entry name" value="MoaD/ThiS"/>
    <property type="match status" value="1"/>
</dbReference>
<dbReference type="KEGG" id="ark:D6B99_08765"/>
<name>A0A386HPC4_9BACT</name>
<evidence type="ECO:0000313" key="1">
    <source>
        <dbReference type="EMBL" id="AYD47685.1"/>
    </source>
</evidence>
<dbReference type="InterPro" id="IPR016155">
    <property type="entry name" value="Mopterin_synth/thiamin_S_b"/>
</dbReference>
<accession>A0A386HPC4</accession>
<gene>
    <name evidence="1" type="ORF">D6B99_08765</name>
</gene>
<dbReference type="InterPro" id="IPR003749">
    <property type="entry name" value="ThiS/MoaD-like"/>
</dbReference>
<dbReference type="Gene3D" id="3.10.20.30">
    <property type="match status" value="1"/>
</dbReference>
<dbReference type="AlphaFoldDB" id="A0A386HPC4"/>
<sequence>MQVTLLLFGRIIEILGTTTMMVEGIQDTDTLKVYLLNRYPTLNAINYAIAVNEQIIAANTTLKEDCIVAILPPYSGG</sequence>
<dbReference type="InterPro" id="IPR012675">
    <property type="entry name" value="Beta-grasp_dom_sf"/>
</dbReference>
<dbReference type="CDD" id="cd00754">
    <property type="entry name" value="Ubl_MoaD"/>
    <property type="match status" value="1"/>
</dbReference>
<reference evidence="1 2" key="1">
    <citation type="submission" date="2018-09" db="EMBL/GenBank/DDBJ databases">
        <title>Arachidicoccus sp. nov., a bacterium isolated from soil.</title>
        <authorList>
            <person name="Weon H.-Y."/>
            <person name="Kwon S.-W."/>
            <person name="Lee S.A."/>
        </authorList>
    </citation>
    <scope>NUCLEOTIDE SEQUENCE [LARGE SCALE GENOMIC DNA]</scope>
    <source>
        <strain evidence="1 2">KIS59-12</strain>
    </source>
</reference>
<dbReference type="EMBL" id="CP032489">
    <property type="protein sequence ID" value="AYD47685.1"/>
    <property type="molecule type" value="Genomic_DNA"/>
</dbReference>